<proteinExistence type="predicted"/>
<sequence length="423" mass="46609">MGRRNFLKTLAGIGVSAGSLRYLSKEALAEVTDKPEDVVPVLQFMKKPDNEEERRKNKGIEDFAGRIPVYEAVPRDRWMKIEAIHNAARKLNNRLSSISEPSPEVGVTMRTNGHNKERILEVKHVTYTCDCGEGVIQTPGVSYDSLTDKIPASVSGTHGKGNYERVVEDIPVVVKEVTAELQNYYTNKYRPVPGGCKMIGSKMESSYCDATIGFPAEQGYNQPVWVTAAHNVSVDMPEYTTCKDEQFYGDDVYQPDESNSGIIGGAQEDDLWWFATNHGPDKWGDVAVLRNIMGNDAEFDMASDSTGQDYMGWELKGTSSVDRLKDKMSSLDITVQGITTGRQTGSIYGLDNNDYQIQLSDVDTEGGDSGGPYFELEPDELGNNEVLAVGIHSGSNRYSPADTFGSIFKRVENNFGIAVGASW</sequence>
<keyword evidence="2" id="KW-0378">Hydrolase</keyword>
<dbReference type="InterPro" id="IPR009003">
    <property type="entry name" value="Peptidase_S1_PA"/>
</dbReference>
<dbReference type="Gene3D" id="2.40.10.10">
    <property type="entry name" value="Trypsin-like serine proteases"/>
    <property type="match status" value="2"/>
</dbReference>
<dbReference type="InterPro" id="IPR001254">
    <property type="entry name" value="Trypsin_dom"/>
</dbReference>
<comment type="caution">
    <text evidence="2">The sequence shown here is derived from an EMBL/GenBank/DDBJ whole genome shotgun (WGS) entry which is preliminary data.</text>
</comment>
<organism evidence="2 3">
    <name type="scientific">Halorutilus salinus</name>
    <dbReference type="NCBI Taxonomy" id="2487751"/>
    <lineage>
        <taxon>Archaea</taxon>
        <taxon>Methanobacteriati</taxon>
        <taxon>Methanobacteriota</taxon>
        <taxon>Stenosarchaea group</taxon>
        <taxon>Halobacteria</taxon>
        <taxon>Halorutilales</taxon>
        <taxon>Halorutilaceae</taxon>
        <taxon>Halorutilus</taxon>
    </lineage>
</organism>
<accession>A0A9Q4C4J0</accession>
<dbReference type="Proteomes" id="UP001149411">
    <property type="component" value="Unassembled WGS sequence"/>
</dbReference>
<gene>
    <name evidence="2" type="ORF">EGH25_06135</name>
</gene>
<dbReference type="EMBL" id="RKLV01000005">
    <property type="protein sequence ID" value="MCX2818927.1"/>
    <property type="molecule type" value="Genomic_DNA"/>
</dbReference>
<dbReference type="InterPro" id="IPR043504">
    <property type="entry name" value="Peptidase_S1_PA_chymotrypsin"/>
</dbReference>
<reference evidence="2" key="1">
    <citation type="submission" date="2022-09" db="EMBL/GenBank/DDBJ databases">
        <title>Haloadaptaus new haloarchaeum isolated from saline soil.</title>
        <authorList>
            <person name="Duran-Viseras A."/>
            <person name="Sanchez-Porro C."/>
            <person name="Ventosa A."/>
        </authorList>
    </citation>
    <scope>NUCLEOTIDE SEQUENCE</scope>
    <source>
        <strain evidence="2">F3-133</strain>
    </source>
</reference>
<dbReference type="AlphaFoldDB" id="A0A9Q4C4J0"/>
<feature type="domain" description="Peptidase S1" evidence="1">
    <location>
        <begin position="304"/>
        <end position="411"/>
    </location>
</feature>
<dbReference type="Pfam" id="PF00089">
    <property type="entry name" value="Trypsin"/>
    <property type="match status" value="1"/>
</dbReference>
<dbReference type="GO" id="GO:0006508">
    <property type="term" value="P:proteolysis"/>
    <property type="evidence" value="ECO:0007669"/>
    <property type="project" value="UniProtKB-KW"/>
</dbReference>
<evidence type="ECO:0000313" key="3">
    <source>
        <dbReference type="Proteomes" id="UP001149411"/>
    </source>
</evidence>
<evidence type="ECO:0000313" key="2">
    <source>
        <dbReference type="EMBL" id="MCX2818927.1"/>
    </source>
</evidence>
<name>A0A9Q4C4J0_9EURY</name>
<keyword evidence="2" id="KW-0645">Protease</keyword>
<keyword evidence="3" id="KW-1185">Reference proteome</keyword>
<protein>
    <submittedName>
        <fullName evidence="2">Trypsin-like serine protease</fullName>
        <ecNumber evidence="2">3.4.21.-</ecNumber>
    </submittedName>
</protein>
<dbReference type="EC" id="3.4.21.-" evidence="2"/>
<evidence type="ECO:0000259" key="1">
    <source>
        <dbReference type="Pfam" id="PF00089"/>
    </source>
</evidence>
<dbReference type="GO" id="GO:0004252">
    <property type="term" value="F:serine-type endopeptidase activity"/>
    <property type="evidence" value="ECO:0007669"/>
    <property type="project" value="InterPro"/>
</dbReference>
<dbReference type="RefSeq" id="WP_266086767.1">
    <property type="nucleotide sequence ID" value="NZ_RKLV01000005.1"/>
</dbReference>
<dbReference type="SUPFAM" id="SSF50494">
    <property type="entry name" value="Trypsin-like serine proteases"/>
    <property type="match status" value="1"/>
</dbReference>